<feature type="transmembrane region" description="Helical" evidence="1">
    <location>
        <begin position="61"/>
        <end position="83"/>
    </location>
</feature>
<dbReference type="EMBL" id="SXDK01000035">
    <property type="protein sequence ID" value="NFU61049.1"/>
    <property type="molecule type" value="Genomic_DNA"/>
</dbReference>
<dbReference type="Proteomes" id="UP000785180">
    <property type="component" value="Unassembled WGS sequence"/>
</dbReference>
<keyword evidence="2" id="KW-0732">Signal</keyword>
<keyword evidence="1" id="KW-1133">Transmembrane helix</keyword>
<feature type="chain" id="PRO_5040273861" evidence="2">
    <location>
        <begin position="38"/>
        <end position="97"/>
    </location>
</feature>
<evidence type="ECO:0000256" key="2">
    <source>
        <dbReference type="SAM" id="SignalP"/>
    </source>
</evidence>
<evidence type="ECO:0000313" key="3">
    <source>
        <dbReference type="EMBL" id="NFU61049.1"/>
    </source>
</evidence>
<reference evidence="3" key="1">
    <citation type="submission" date="2019-04" db="EMBL/GenBank/DDBJ databases">
        <title>Genome sequencing of Clostridium botulinum Groups I-IV and Clostridium butyricum.</title>
        <authorList>
            <person name="Brunt J."/>
            <person name="Van Vliet A.H.M."/>
            <person name="Stringer S.C."/>
            <person name="Carter A.T."/>
            <person name="Peck M.W."/>
        </authorList>
    </citation>
    <scope>NUCLEOTIDE SEQUENCE</scope>
    <source>
        <strain evidence="3">7221C</strain>
    </source>
</reference>
<name>A0A9Q4TT81_CLOBO</name>
<evidence type="ECO:0000256" key="1">
    <source>
        <dbReference type="SAM" id="Phobius"/>
    </source>
</evidence>
<feature type="signal peptide" evidence="2">
    <location>
        <begin position="1"/>
        <end position="37"/>
    </location>
</feature>
<keyword evidence="1" id="KW-0472">Membrane</keyword>
<keyword evidence="1" id="KW-0812">Transmembrane</keyword>
<comment type="caution">
    <text evidence="3">The sequence shown here is derived from an EMBL/GenBank/DDBJ whole genome shotgun (WGS) entry which is preliminary data.</text>
</comment>
<evidence type="ECO:0000313" key="4">
    <source>
        <dbReference type="Proteomes" id="UP000785180"/>
    </source>
</evidence>
<dbReference type="RefSeq" id="WP_222671063.1">
    <property type="nucleotide sequence ID" value="NZ_JACBCZ010000015.1"/>
</dbReference>
<protein>
    <submittedName>
        <fullName evidence="3">Uncharacterized protein</fullName>
    </submittedName>
</protein>
<gene>
    <name evidence="3" type="ORF">FDF67_12915</name>
</gene>
<dbReference type="AlphaFoldDB" id="A0A9Q4TT81"/>
<sequence>MNLLQKIKEKFSKKTTKFLAGAMAFAVPATLSIPAHAAESSGDISGITGQITGALSSAKGDFVTALGAVVVVAVGFFIVKFVVKQVISYFAKVASKG</sequence>
<accession>A0A9Q4TT81</accession>
<proteinExistence type="predicted"/>
<organism evidence="3 4">
    <name type="scientific">Clostridium botulinum</name>
    <dbReference type="NCBI Taxonomy" id="1491"/>
    <lineage>
        <taxon>Bacteria</taxon>
        <taxon>Bacillati</taxon>
        <taxon>Bacillota</taxon>
        <taxon>Clostridia</taxon>
        <taxon>Eubacteriales</taxon>
        <taxon>Clostridiaceae</taxon>
        <taxon>Clostridium</taxon>
    </lineage>
</organism>